<name>A0A199P6Q4_9XANT</name>
<evidence type="ECO:0000256" key="6">
    <source>
        <dbReference type="ARBA" id="ARBA00022989"/>
    </source>
</evidence>
<dbReference type="PANTHER" id="PTHR30330">
    <property type="entry name" value="AGSS FAMILY TRANSPORTER, SODIUM-ALANINE"/>
    <property type="match status" value="1"/>
</dbReference>
<dbReference type="InterPro" id="IPR001463">
    <property type="entry name" value="Na/Ala_symport"/>
</dbReference>
<evidence type="ECO:0000313" key="9">
    <source>
        <dbReference type="EMBL" id="OAX56680.1"/>
    </source>
</evidence>
<evidence type="ECO:0000256" key="1">
    <source>
        <dbReference type="ARBA" id="ARBA00004651"/>
    </source>
</evidence>
<evidence type="ECO:0000313" key="10">
    <source>
        <dbReference type="Proteomes" id="UP000093858"/>
    </source>
</evidence>
<accession>A0A199P6Q4</accession>
<organism evidence="9 10">
    <name type="scientific">Xanthomonas graminis pv. poae</name>
    <dbReference type="NCBI Taxonomy" id="227946"/>
    <lineage>
        <taxon>Bacteria</taxon>
        <taxon>Pseudomonadati</taxon>
        <taxon>Pseudomonadota</taxon>
        <taxon>Gammaproteobacteria</taxon>
        <taxon>Lysobacterales</taxon>
        <taxon>Lysobacteraceae</taxon>
        <taxon>Xanthomonas</taxon>
        <taxon>Xanthomonas translucens group</taxon>
        <taxon>Xanthomonas graminis</taxon>
    </lineage>
</organism>
<evidence type="ECO:0000256" key="5">
    <source>
        <dbReference type="ARBA" id="ARBA00022692"/>
    </source>
</evidence>
<dbReference type="GO" id="GO:0005283">
    <property type="term" value="F:amino acid:sodium symporter activity"/>
    <property type="evidence" value="ECO:0007669"/>
    <property type="project" value="InterPro"/>
</dbReference>
<evidence type="ECO:0000256" key="2">
    <source>
        <dbReference type="ARBA" id="ARBA00009261"/>
    </source>
</evidence>
<comment type="caution">
    <text evidence="9">The sequence shown here is derived from an EMBL/GenBank/DDBJ whole genome shotgun (WGS) entry which is preliminary data.</text>
</comment>
<keyword evidence="4" id="KW-1003">Cell membrane</keyword>
<dbReference type="EMBL" id="LWSU01000067">
    <property type="protein sequence ID" value="OAX56680.1"/>
    <property type="molecule type" value="Genomic_DNA"/>
</dbReference>
<keyword evidence="7 8" id="KW-0472">Membrane</keyword>
<feature type="transmembrane region" description="Helical" evidence="8">
    <location>
        <begin position="43"/>
        <end position="63"/>
    </location>
</feature>
<evidence type="ECO:0000256" key="7">
    <source>
        <dbReference type="ARBA" id="ARBA00023136"/>
    </source>
</evidence>
<keyword evidence="3" id="KW-0813">Transport</keyword>
<keyword evidence="5 8" id="KW-0812">Transmembrane</keyword>
<dbReference type="AlphaFoldDB" id="A0A199P6Q4"/>
<protein>
    <submittedName>
        <fullName evidence="9">Uncharacterized protein</fullName>
    </submittedName>
</protein>
<evidence type="ECO:0000256" key="8">
    <source>
        <dbReference type="SAM" id="Phobius"/>
    </source>
</evidence>
<dbReference type="Pfam" id="PF01235">
    <property type="entry name" value="Na_Ala_symp"/>
    <property type="match status" value="1"/>
</dbReference>
<dbReference type="Proteomes" id="UP000093858">
    <property type="component" value="Unassembled WGS sequence"/>
</dbReference>
<dbReference type="GO" id="GO:0005886">
    <property type="term" value="C:plasma membrane"/>
    <property type="evidence" value="ECO:0007669"/>
    <property type="project" value="UniProtKB-SubCell"/>
</dbReference>
<reference evidence="9 10" key="1">
    <citation type="submission" date="2016-04" db="EMBL/GenBank/DDBJ databases">
        <title>Xanthomonas translucens phylogeny.</title>
        <authorList>
            <person name="Langlois P."/>
        </authorList>
    </citation>
    <scope>NUCLEOTIDE SEQUENCE [LARGE SCALE GENOMIC DNA]</scope>
    <source>
        <strain evidence="9 10">B99</strain>
    </source>
</reference>
<keyword evidence="6 8" id="KW-1133">Transmembrane helix</keyword>
<proteinExistence type="inferred from homology"/>
<comment type="subcellular location">
    <subcellularLocation>
        <location evidence="1">Cell membrane</location>
        <topology evidence="1">Multi-pass membrane protein</topology>
    </subcellularLocation>
</comment>
<gene>
    <name evidence="9" type="ORF">A6R73_12860</name>
</gene>
<comment type="similarity">
    <text evidence="2">Belongs to the alanine or glycine:cation symporter (AGCS) (TC 2.A.25) family.</text>
</comment>
<sequence length="111" mass="12413">MAETKLSYINRNRRRPLSVLVLRLGILGRAVFCAFHDARLAWSPGDIGVCLMAWLNSIAILILQKPALLALRDYERQKKAGLDPLFDPLPLGIKNADLWREGLVPPAPRGE</sequence>
<dbReference type="PANTHER" id="PTHR30330:SF7">
    <property type="entry name" value="SODIUM_PROTON-DEPENDENT ALANINE CARRIER PROTEIN YRBD-RELATED"/>
    <property type="match status" value="1"/>
</dbReference>
<evidence type="ECO:0000256" key="3">
    <source>
        <dbReference type="ARBA" id="ARBA00022448"/>
    </source>
</evidence>
<evidence type="ECO:0000256" key="4">
    <source>
        <dbReference type="ARBA" id="ARBA00022475"/>
    </source>
</evidence>